<evidence type="ECO:0000256" key="2">
    <source>
        <dbReference type="SAM" id="SignalP"/>
    </source>
</evidence>
<organism evidence="3 4">
    <name type="scientific">Salipiger marinus</name>
    <dbReference type="NCBI Taxonomy" id="555512"/>
    <lineage>
        <taxon>Bacteria</taxon>
        <taxon>Pseudomonadati</taxon>
        <taxon>Pseudomonadota</taxon>
        <taxon>Alphaproteobacteria</taxon>
        <taxon>Rhodobacterales</taxon>
        <taxon>Roseobacteraceae</taxon>
        <taxon>Salipiger</taxon>
    </lineage>
</organism>
<keyword evidence="2" id="KW-0732">Signal</keyword>
<keyword evidence="4" id="KW-1185">Reference proteome</keyword>
<sequence>MIRILRVSIFLWLLASAAGAQTVLVRSGEHGDFTRLVLDLPAGVEITAAPLADGGGTLLKLPGPGYRLDTSQVFDRITRTRIASVTALPDGAGLDIRFGCACGTRLFRAGDRMMVLDVGESLPEAQDVVPPDENSAPETGMLSEVRLGADPGIGPRQVENPLMPAPFFQDRIRAEEDTRMLTDLTEFEQSLAQQVASAATQGLLETVLDPRLLAQPPSPSKPPAALPQKAREHVGASLVPSQPSDPEQRIRLGGQIPCTADSALDLSAWGGEADTPLDSHIPALRSRLYDGRDRLDREVMHDLVRAYLSIGFGVEARALLALDEERPPELLAALALIVDGKQGDLGVFDGQTECDGAAALWSVLAGGNGADRAEINDAAVLRAFEALPLVLRDLLGPQLATRLAQAGHEDTARNVLSRLQRATGSVSQEMQFTGARIDLLSGEIEAAKSVLDSFTHENGPRTAEAVTAAIEVATQQGAPVPARLTDLSAAYVTELRKTEQGPDIWLAHVRSLWANGQFQEAVTELLQTDEIPDATLAKAASEVVQVMAEMAETPLFLRHVLDPHVFALPGLDGDVSLDVASRLLELNLPDSADQWLGRYAAEPEDRRKALLLARRHLAGGEPEAAEIALIGLQGEDVLALRVQAREMMQDFTFAADAFARLGRSDEAQDAAWLAGDWAALENGAEPTYAATADLVRSELPDLEAAPITLALGETLAASGAETLQTLRSLLEETRLQD</sequence>
<evidence type="ECO:0000313" key="3">
    <source>
        <dbReference type="EMBL" id="SDI78358.1"/>
    </source>
</evidence>
<accession>A0A1G8NDW8</accession>
<reference evidence="3 4" key="1">
    <citation type="submission" date="2016-10" db="EMBL/GenBank/DDBJ databases">
        <authorList>
            <person name="de Groot N.N."/>
        </authorList>
    </citation>
    <scope>NUCLEOTIDE SEQUENCE [LARGE SCALE GENOMIC DNA]</scope>
    <source>
        <strain evidence="3 4">DSM 26424</strain>
    </source>
</reference>
<feature type="chain" id="PRO_5011495369" evidence="2">
    <location>
        <begin position="21"/>
        <end position="737"/>
    </location>
</feature>
<proteinExistence type="predicted"/>
<evidence type="ECO:0000256" key="1">
    <source>
        <dbReference type="SAM" id="MobiDB-lite"/>
    </source>
</evidence>
<dbReference type="STRING" id="555512.SAMN04487993_10107"/>
<feature type="region of interest" description="Disordered" evidence="1">
    <location>
        <begin position="212"/>
        <end position="247"/>
    </location>
</feature>
<name>A0A1G8NDW8_9RHOB</name>
<dbReference type="RefSeq" id="WP_089847461.1">
    <property type="nucleotide sequence ID" value="NZ_FNEJ01000010.1"/>
</dbReference>
<feature type="compositionally biased region" description="Pro residues" evidence="1">
    <location>
        <begin position="216"/>
        <end position="225"/>
    </location>
</feature>
<feature type="signal peptide" evidence="2">
    <location>
        <begin position="1"/>
        <end position="20"/>
    </location>
</feature>
<protein>
    <submittedName>
        <fullName evidence="3">Uncharacterized protein</fullName>
    </submittedName>
</protein>
<dbReference type="Proteomes" id="UP000199093">
    <property type="component" value="Unassembled WGS sequence"/>
</dbReference>
<dbReference type="OrthoDB" id="7847197at2"/>
<dbReference type="EMBL" id="FNEJ01000010">
    <property type="protein sequence ID" value="SDI78358.1"/>
    <property type="molecule type" value="Genomic_DNA"/>
</dbReference>
<gene>
    <name evidence="3" type="ORF">SAMN04487993_10107</name>
</gene>
<dbReference type="AlphaFoldDB" id="A0A1G8NDW8"/>
<evidence type="ECO:0000313" key="4">
    <source>
        <dbReference type="Proteomes" id="UP000199093"/>
    </source>
</evidence>